<name>A0A8S5SWD8_9CAUD</name>
<evidence type="ECO:0000256" key="1">
    <source>
        <dbReference type="SAM" id="Phobius"/>
    </source>
</evidence>
<keyword evidence="1" id="KW-1133">Transmembrane helix</keyword>
<organism evidence="2">
    <name type="scientific">Siphoviridae sp. ctZHD14</name>
    <dbReference type="NCBI Taxonomy" id="2827891"/>
    <lineage>
        <taxon>Viruses</taxon>
        <taxon>Duplodnaviria</taxon>
        <taxon>Heunggongvirae</taxon>
        <taxon>Uroviricota</taxon>
        <taxon>Caudoviricetes</taxon>
    </lineage>
</organism>
<protein>
    <submittedName>
        <fullName evidence="2">Uncharacterized protein</fullName>
    </submittedName>
</protein>
<evidence type="ECO:0000313" key="2">
    <source>
        <dbReference type="EMBL" id="DAF55321.1"/>
    </source>
</evidence>
<sequence>MVADFIFTIWIVLAALGVIYLYGKDDKRG</sequence>
<proteinExistence type="predicted"/>
<feature type="transmembrane region" description="Helical" evidence="1">
    <location>
        <begin position="6"/>
        <end position="23"/>
    </location>
</feature>
<keyword evidence="1" id="KW-0812">Transmembrane</keyword>
<accession>A0A8S5SWD8</accession>
<keyword evidence="1" id="KW-0472">Membrane</keyword>
<reference evidence="2" key="1">
    <citation type="journal article" date="2021" name="Proc. Natl. Acad. Sci. U.S.A.">
        <title>A Catalog of Tens of Thousands of Viruses from Human Metagenomes Reveals Hidden Associations with Chronic Diseases.</title>
        <authorList>
            <person name="Tisza M.J."/>
            <person name="Buck C.B."/>
        </authorList>
    </citation>
    <scope>NUCLEOTIDE SEQUENCE</scope>
    <source>
        <strain evidence="2">CtZHD14</strain>
    </source>
</reference>
<dbReference type="EMBL" id="BK032687">
    <property type="protein sequence ID" value="DAF55321.1"/>
    <property type="molecule type" value="Genomic_DNA"/>
</dbReference>